<evidence type="ECO:0000313" key="3">
    <source>
        <dbReference type="EMBL" id="CAE7032683.1"/>
    </source>
</evidence>
<feature type="transmembrane region" description="Helical" evidence="2">
    <location>
        <begin position="406"/>
        <end position="426"/>
    </location>
</feature>
<keyword evidence="2" id="KW-0472">Membrane</keyword>
<evidence type="ECO:0000313" key="4">
    <source>
        <dbReference type="Proteomes" id="UP000472372"/>
    </source>
</evidence>
<feature type="compositionally biased region" description="Acidic residues" evidence="1">
    <location>
        <begin position="33"/>
        <end position="47"/>
    </location>
</feature>
<dbReference type="AlphaFoldDB" id="A0A6S6W0T7"/>
<keyword evidence="2" id="KW-1133">Transmembrane helix</keyword>
<keyword evidence="2" id="KW-0812">Transmembrane</keyword>
<feature type="transmembrane region" description="Helical" evidence="2">
    <location>
        <begin position="376"/>
        <end position="394"/>
    </location>
</feature>
<evidence type="ECO:0000256" key="1">
    <source>
        <dbReference type="SAM" id="MobiDB-lite"/>
    </source>
</evidence>
<feature type="transmembrane region" description="Helical" evidence="2">
    <location>
        <begin position="70"/>
        <end position="93"/>
    </location>
</feature>
<accession>A0A6S6W0T7</accession>
<proteinExistence type="predicted"/>
<evidence type="ECO:0000256" key="2">
    <source>
        <dbReference type="SAM" id="Phobius"/>
    </source>
</evidence>
<protein>
    <submittedName>
        <fullName evidence="3">Uncharacterized protein</fullName>
    </submittedName>
</protein>
<organism evidence="3 4">
    <name type="scientific">Pyrenophora teres f. teres</name>
    <dbReference type="NCBI Taxonomy" id="97479"/>
    <lineage>
        <taxon>Eukaryota</taxon>
        <taxon>Fungi</taxon>
        <taxon>Dikarya</taxon>
        <taxon>Ascomycota</taxon>
        <taxon>Pezizomycotina</taxon>
        <taxon>Dothideomycetes</taxon>
        <taxon>Pleosporomycetidae</taxon>
        <taxon>Pleosporales</taxon>
        <taxon>Pleosporineae</taxon>
        <taxon>Pleosporaceae</taxon>
        <taxon>Pyrenophora</taxon>
    </lineage>
</organism>
<feature type="compositionally biased region" description="Polar residues" evidence="1">
    <location>
        <begin position="21"/>
        <end position="32"/>
    </location>
</feature>
<dbReference type="Proteomes" id="UP000472372">
    <property type="component" value="Chromosome 4"/>
</dbReference>
<reference evidence="3" key="1">
    <citation type="submission" date="2021-02" db="EMBL/GenBank/DDBJ databases">
        <authorList>
            <person name="Syme A R."/>
            <person name="Syme A R."/>
            <person name="Moolhuijzen P."/>
        </authorList>
    </citation>
    <scope>NUCLEOTIDE SEQUENCE</scope>
    <source>
        <strain evidence="3">W1-1</strain>
    </source>
</reference>
<feature type="region of interest" description="Disordered" evidence="1">
    <location>
        <begin position="1"/>
        <end position="54"/>
    </location>
</feature>
<name>A0A6S6W0T7_9PLEO</name>
<dbReference type="EMBL" id="HG992980">
    <property type="protein sequence ID" value="CAE7032683.1"/>
    <property type="molecule type" value="Genomic_DNA"/>
</dbReference>
<gene>
    <name evidence="3" type="ORF">PTTW11_05054</name>
</gene>
<sequence>MNVHKDVAAVAVPEDPARMQETGSEYTTLSDGDQTESEYSIEDDSEDEKGKDKKHTSTYSIKFGRAFPRLVLLTTCLCFIATLLLTVNIQLFITTEYTTGLYNATTDMLHAQITEVSVKSLLNTQLDTMVSLPLSRSSMESHEQCLARSLYVANASLSAGLGFQYPDIRDRVIEWAGEHCGRQLFSPQVVVKAPTAKQQLERHWADFAYRCRYVAERLVHSLRNFKHEMNRAYFRCVIRNWVRYSVEIEKFEERIVPNTSTPAKVLPDVPFGFKFVCEDGRPCHLTYPNGTDQSTSEANSTSSTTITTHNTTTLFNHLNTRKNNLSKIITYLKATRSTTITLINLICCAQMALLVLMMFLSAFVHRTFLETFASNQTKVGILIVMLARQYLMFFTSQMTQHSMKTLLLFNGAVLAEHALLVVMGRYMNVIIERYKATQLAVEPAFIDGYDTDTDTETKTEEYISEQNKHEAPNMNHTRYETATDVYTDSESEDGEYMVGSDTVDLGGGLTTQDISEVDMEDGWAVL</sequence>
<feature type="transmembrane region" description="Helical" evidence="2">
    <location>
        <begin position="342"/>
        <end position="364"/>
    </location>
</feature>